<feature type="active site" description="Charge relay system" evidence="5">
    <location>
        <position position="203"/>
    </location>
</feature>
<dbReference type="InterPro" id="IPR050131">
    <property type="entry name" value="Peptidase_S8_subtilisin-like"/>
</dbReference>
<dbReference type="GO" id="GO:0006508">
    <property type="term" value="P:proteolysis"/>
    <property type="evidence" value="ECO:0007669"/>
    <property type="project" value="UniProtKB-KW"/>
</dbReference>
<evidence type="ECO:0000313" key="9">
    <source>
        <dbReference type="EMBL" id="RMJ04265.1"/>
    </source>
</evidence>
<dbReference type="CDD" id="cd05561">
    <property type="entry name" value="Peptidases_S8_4"/>
    <property type="match status" value="1"/>
</dbReference>
<accession>A0A3M2RH84</accession>
<keyword evidence="2 5" id="KW-0645">Protease</keyword>
<comment type="similarity">
    <text evidence="1 5">Belongs to the peptidase S8 family.</text>
</comment>
<feature type="active site" description="Charge relay system" evidence="5">
    <location>
        <position position="395"/>
    </location>
</feature>
<dbReference type="SUPFAM" id="SSF52743">
    <property type="entry name" value="Subtilisin-like"/>
    <property type="match status" value="1"/>
</dbReference>
<evidence type="ECO:0000256" key="5">
    <source>
        <dbReference type="PROSITE-ProRule" id="PRU01240"/>
    </source>
</evidence>
<evidence type="ECO:0000256" key="6">
    <source>
        <dbReference type="SAM" id="MobiDB-lite"/>
    </source>
</evidence>
<dbReference type="Pfam" id="PF00082">
    <property type="entry name" value="Peptidase_S8"/>
    <property type="match status" value="1"/>
</dbReference>
<sequence length="455" mass="49206">MIKRPTFHWLMLLALPLTPGLAQGAGPGDLIDGRIDSITEQIERRAEALVERKITERTHERIVNADELPEQLQRQLSDLLPVRTRNGDTAFYEARQSDGSRAVARQWLTTATESELDLLRRPGITILEQQKLEGLGLRVVRFRVRPDMDSRAALQELLPELSERLDRNHIYSPQSRSSRTAPANEVPAVSMLCTDSVRIGMVDTVISNEHPAFSQADIVQKPFLTVQNQTGELTAPRAHGTAVASVLVGASTPQTQPRLPGATLFNASVFYEGSEATSGATLAHLLDGLNWLAKQNTSVINISLTGPDNQILAAAIKRLQQRGPLLVAAVGNEGPAAPPLYPAAYEGVIGVTAVDNARALYRWANRGEHVSFAALGVDVPVAHPNGGLVQDSGTSLAAPVVTALLACSLPRLSKAQAIQVLINKAEDLGDEGRDPSFGHGFLDDQSERFRNQPEG</sequence>
<dbReference type="InterPro" id="IPR015500">
    <property type="entry name" value="Peptidase_S8_subtilisin-rel"/>
</dbReference>
<dbReference type="PROSITE" id="PS51892">
    <property type="entry name" value="SUBTILASE"/>
    <property type="match status" value="1"/>
</dbReference>
<keyword evidence="4 5" id="KW-0720">Serine protease</keyword>
<gene>
    <name evidence="9" type="primary">epr</name>
    <name evidence="9" type="ORF">DOQ08_01585</name>
</gene>
<evidence type="ECO:0000256" key="3">
    <source>
        <dbReference type="ARBA" id="ARBA00022801"/>
    </source>
</evidence>
<dbReference type="OrthoDB" id="5405281at2"/>
<dbReference type="InterPro" id="IPR000209">
    <property type="entry name" value="Peptidase_S8/S53_dom"/>
</dbReference>
<keyword evidence="7" id="KW-0732">Signal</keyword>
<dbReference type="EMBL" id="QMDL01000002">
    <property type="protein sequence ID" value="RMJ04265.1"/>
    <property type="molecule type" value="Genomic_DNA"/>
</dbReference>
<feature type="active site" description="Charge relay system" evidence="5">
    <location>
        <position position="239"/>
    </location>
</feature>
<dbReference type="InterPro" id="IPR023828">
    <property type="entry name" value="Peptidase_S8_Ser-AS"/>
</dbReference>
<dbReference type="InterPro" id="IPR036852">
    <property type="entry name" value="Peptidase_S8/S53_dom_sf"/>
</dbReference>
<feature type="chain" id="PRO_5018060959" evidence="7">
    <location>
        <begin position="25"/>
        <end position="455"/>
    </location>
</feature>
<dbReference type="PANTHER" id="PTHR43806">
    <property type="entry name" value="PEPTIDASE S8"/>
    <property type="match status" value="1"/>
</dbReference>
<evidence type="ECO:0000259" key="8">
    <source>
        <dbReference type="Pfam" id="PF00082"/>
    </source>
</evidence>
<dbReference type="PROSITE" id="PS00138">
    <property type="entry name" value="SUBTILASE_SER"/>
    <property type="match status" value="1"/>
</dbReference>
<keyword evidence="3 5" id="KW-0378">Hydrolase</keyword>
<evidence type="ECO:0000256" key="2">
    <source>
        <dbReference type="ARBA" id="ARBA00022670"/>
    </source>
</evidence>
<dbReference type="GO" id="GO:0004252">
    <property type="term" value="F:serine-type endopeptidase activity"/>
    <property type="evidence" value="ECO:0007669"/>
    <property type="project" value="UniProtKB-UniRule"/>
</dbReference>
<dbReference type="PANTHER" id="PTHR43806:SF11">
    <property type="entry name" value="CEREVISIN-RELATED"/>
    <property type="match status" value="1"/>
</dbReference>
<feature type="domain" description="Peptidase S8/S53" evidence="8">
    <location>
        <begin position="196"/>
        <end position="440"/>
    </location>
</feature>
<organism evidence="9 10">
    <name type="scientific">Marinobacter litoralis</name>
    <dbReference type="NCBI Taxonomy" id="187981"/>
    <lineage>
        <taxon>Bacteria</taxon>
        <taxon>Pseudomonadati</taxon>
        <taxon>Pseudomonadota</taxon>
        <taxon>Gammaproteobacteria</taxon>
        <taxon>Pseudomonadales</taxon>
        <taxon>Marinobacteraceae</taxon>
        <taxon>Marinobacter</taxon>
    </lineage>
</organism>
<evidence type="ECO:0000313" key="10">
    <source>
        <dbReference type="Proteomes" id="UP000265903"/>
    </source>
</evidence>
<keyword evidence="10" id="KW-1185">Reference proteome</keyword>
<dbReference type="PRINTS" id="PR00723">
    <property type="entry name" value="SUBTILISIN"/>
</dbReference>
<dbReference type="Gene3D" id="3.40.50.200">
    <property type="entry name" value="Peptidase S8/S53 domain"/>
    <property type="match status" value="1"/>
</dbReference>
<dbReference type="Proteomes" id="UP000265903">
    <property type="component" value="Unassembled WGS sequence"/>
</dbReference>
<protein>
    <submittedName>
        <fullName evidence="9">Minor extracellular protease Epr</fullName>
        <ecNumber evidence="9">3.4.21.-</ecNumber>
    </submittedName>
</protein>
<dbReference type="AlphaFoldDB" id="A0A3M2RH84"/>
<feature type="signal peptide" evidence="7">
    <location>
        <begin position="1"/>
        <end position="24"/>
    </location>
</feature>
<evidence type="ECO:0000256" key="1">
    <source>
        <dbReference type="ARBA" id="ARBA00011073"/>
    </source>
</evidence>
<dbReference type="RefSeq" id="WP_114334358.1">
    <property type="nucleotide sequence ID" value="NZ_QMDL01000002.1"/>
</dbReference>
<feature type="region of interest" description="Disordered" evidence="6">
    <location>
        <begin position="429"/>
        <end position="455"/>
    </location>
</feature>
<evidence type="ECO:0000256" key="7">
    <source>
        <dbReference type="SAM" id="SignalP"/>
    </source>
</evidence>
<reference evidence="9 10" key="1">
    <citation type="submission" date="2018-08" db="EMBL/GenBank/DDBJ databases">
        <title>Whole Genome Sequence of the Moderate Halophilic Marine Bacterium Marinobacter litoralis Sw-45.</title>
        <authorList>
            <person name="Musa H."/>
        </authorList>
    </citation>
    <scope>NUCLEOTIDE SEQUENCE [LARGE SCALE GENOMIC DNA]</scope>
    <source>
        <strain evidence="9 10">Sw-45</strain>
    </source>
</reference>
<evidence type="ECO:0000256" key="4">
    <source>
        <dbReference type="ARBA" id="ARBA00022825"/>
    </source>
</evidence>
<comment type="caution">
    <text evidence="9">The sequence shown here is derived from an EMBL/GenBank/DDBJ whole genome shotgun (WGS) entry which is preliminary data.</text>
</comment>
<dbReference type="EC" id="3.4.21.-" evidence="9"/>
<name>A0A3M2RH84_9GAMM</name>
<proteinExistence type="inferred from homology"/>